<name>A0A517NM19_9BACT</name>
<organism evidence="1 2">
    <name type="scientific">Stieleria marina</name>
    <dbReference type="NCBI Taxonomy" id="1930275"/>
    <lineage>
        <taxon>Bacteria</taxon>
        <taxon>Pseudomonadati</taxon>
        <taxon>Planctomycetota</taxon>
        <taxon>Planctomycetia</taxon>
        <taxon>Pirellulales</taxon>
        <taxon>Pirellulaceae</taxon>
        <taxon>Stieleria</taxon>
    </lineage>
</organism>
<keyword evidence="2" id="KW-1185">Reference proteome</keyword>
<dbReference type="Proteomes" id="UP000319817">
    <property type="component" value="Chromosome"/>
</dbReference>
<reference evidence="1 2" key="1">
    <citation type="submission" date="2019-02" db="EMBL/GenBank/DDBJ databases">
        <title>Deep-cultivation of Planctomycetes and their phenomic and genomic characterization uncovers novel biology.</title>
        <authorList>
            <person name="Wiegand S."/>
            <person name="Jogler M."/>
            <person name="Boedeker C."/>
            <person name="Pinto D."/>
            <person name="Vollmers J."/>
            <person name="Rivas-Marin E."/>
            <person name="Kohn T."/>
            <person name="Peeters S.H."/>
            <person name="Heuer A."/>
            <person name="Rast P."/>
            <person name="Oberbeckmann S."/>
            <person name="Bunk B."/>
            <person name="Jeske O."/>
            <person name="Meyerdierks A."/>
            <person name="Storesund J.E."/>
            <person name="Kallscheuer N."/>
            <person name="Luecker S."/>
            <person name="Lage O.M."/>
            <person name="Pohl T."/>
            <person name="Merkel B.J."/>
            <person name="Hornburger P."/>
            <person name="Mueller R.-W."/>
            <person name="Bruemmer F."/>
            <person name="Labrenz M."/>
            <person name="Spormann A.M."/>
            <person name="Op den Camp H."/>
            <person name="Overmann J."/>
            <person name="Amann R."/>
            <person name="Jetten M.S.M."/>
            <person name="Mascher T."/>
            <person name="Medema M.H."/>
            <person name="Devos D.P."/>
            <person name="Kaster A.-K."/>
            <person name="Ovreas L."/>
            <person name="Rohde M."/>
            <person name="Galperin M.Y."/>
            <person name="Jogler C."/>
        </authorList>
    </citation>
    <scope>NUCLEOTIDE SEQUENCE [LARGE SCALE GENOMIC DNA]</scope>
    <source>
        <strain evidence="1 2">K23_9</strain>
    </source>
</reference>
<accession>A0A517NM19</accession>
<dbReference type="AlphaFoldDB" id="A0A517NM19"/>
<protein>
    <submittedName>
        <fullName evidence="1">Uncharacterized protein</fullName>
    </submittedName>
</protein>
<dbReference type="EMBL" id="CP036526">
    <property type="protein sequence ID" value="QDT08177.1"/>
    <property type="molecule type" value="Genomic_DNA"/>
</dbReference>
<evidence type="ECO:0000313" key="2">
    <source>
        <dbReference type="Proteomes" id="UP000319817"/>
    </source>
</evidence>
<sequence>MAVALNAAYLGVWTSWQDPTLCRRRRGAKFLVTEPDANYRGHFLPRLQQNVFARTNFRSDVGAWDSDRQDEKGPKSRS</sequence>
<evidence type="ECO:0000313" key="1">
    <source>
        <dbReference type="EMBL" id="QDT08177.1"/>
    </source>
</evidence>
<proteinExistence type="predicted"/>
<gene>
    <name evidence="1" type="ORF">K239x_01090</name>
</gene>